<evidence type="ECO:0000313" key="2">
    <source>
        <dbReference type="Proteomes" id="UP000822476"/>
    </source>
</evidence>
<accession>A0A8S9YGF5</accession>
<dbReference type="EMBL" id="JTDE01006125">
    <property type="protein sequence ID" value="KAF7245325.1"/>
    <property type="molecule type" value="Genomic_DNA"/>
</dbReference>
<dbReference type="AlphaFoldDB" id="A0A8S9YGF5"/>
<keyword evidence="2" id="KW-1185">Reference proteome</keyword>
<evidence type="ECO:0000313" key="1">
    <source>
        <dbReference type="EMBL" id="KAF7245325.1"/>
    </source>
</evidence>
<protein>
    <submittedName>
        <fullName evidence="1">Uncharacterized protein</fullName>
    </submittedName>
</protein>
<comment type="caution">
    <text evidence="1">The sequence shown here is derived from an EMBL/GenBank/DDBJ whole genome shotgun (WGS) entry which is preliminary data.</text>
</comment>
<organism evidence="1 2">
    <name type="scientific">Paragonimus skrjabini miyazakii</name>
    <dbReference type="NCBI Taxonomy" id="59628"/>
    <lineage>
        <taxon>Eukaryota</taxon>
        <taxon>Metazoa</taxon>
        <taxon>Spiralia</taxon>
        <taxon>Lophotrochozoa</taxon>
        <taxon>Platyhelminthes</taxon>
        <taxon>Trematoda</taxon>
        <taxon>Digenea</taxon>
        <taxon>Plagiorchiida</taxon>
        <taxon>Troglotremata</taxon>
        <taxon>Troglotrematidae</taxon>
        <taxon>Paragonimus</taxon>
    </lineage>
</organism>
<reference evidence="1" key="1">
    <citation type="submission" date="2019-07" db="EMBL/GenBank/DDBJ databases">
        <title>Annotation for the trematode Paragonimus miyazaki's.</title>
        <authorList>
            <person name="Choi Y.-J."/>
        </authorList>
    </citation>
    <scope>NUCLEOTIDE SEQUENCE</scope>
    <source>
        <strain evidence="1">Japan</strain>
    </source>
</reference>
<proteinExistence type="predicted"/>
<name>A0A8S9YGF5_9TREM</name>
<sequence>MVFEECSSWNTERSLRERLSVPVCHKGWSLFSKDNCSHFCVTDRIIVYRPSHAFVCESFSDHHKVSRNEISPNLSTLNNKNDVYYSFSKNNWMSSFSQIKLRTTIVKQLYYKPNRLC</sequence>
<gene>
    <name evidence="1" type="ORF">EG68_10077</name>
</gene>
<dbReference type="Proteomes" id="UP000822476">
    <property type="component" value="Unassembled WGS sequence"/>
</dbReference>